<dbReference type="PANTHER" id="PTHR21666">
    <property type="entry name" value="PEPTIDASE-RELATED"/>
    <property type="match status" value="1"/>
</dbReference>
<feature type="compositionally biased region" description="Pro residues" evidence="2">
    <location>
        <begin position="65"/>
        <end position="95"/>
    </location>
</feature>
<feature type="domain" description="M23ase beta-sheet core" evidence="3">
    <location>
        <begin position="132"/>
        <end position="217"/>
    </location>
</feature>
<dbReference type="Proteomes" id="UP000002213">
    <property type="component" value="Chromosome"/>
</dbReference>
<evidence type="ECO:0000256" key="2">
    <source>
        <dbReference type="SAM" id="MobiDB-lite"/>
    </source>
</evidence>
<name>C6WEU6_ACTMD</name>
<keyword evidence="5" id="KW-1185">Reference proteome</keyword>
<dbReference type="SUPFAM" id="SSF51261">
    <property type="entry name" value="Duplicated hybrid motif"/>
    <property type="match status" value="1"/>
</dbReference>
<proteinExistence type="predicted"/>
<organism evidence="4 5">
    <name type="scientific">Actinosynnema mirum (strain ATCC 29888 / DSM 43827 / JCM 3225 / NBRC 14064 / NCIMB 13271 / NRRL B-12336 / IMRU 3971 / 101)</name>
    <dbReference type="NCBI Taxonomy" id="446462"/>
    <lineage>
        <taxon>Bacteria</taxon>
        <taxon>Bacillati</taxon>
        <taxon>Actinomycetota</taxon>
        <taxon>Actinomycetes</taxon>
        <taxon>Pseudonocardiales</taxon>
        <taxon>Pseudonocardiaceae</taxon>
        <taxon>Actinosynnema</taxon>
    </lineage>
</organism>
<dbReference type="InterPro" id="IPR050570">
    <property type="entry name" value="Cell_wall_metabolism_enzyme"/>
</dbReference>
<evidence type="ECO:0000313" key="5">
    <source>
        <dbReference type="Proteomes" id="UP000002213"/>
    </source>
</evidence>
<feature type="compositionally biased region" description="Polar residues" evidence="2">
    <location>
        <begin position="288"/>
        <end position="311"/>
    </location>
</feature>
<dbReference type="PANTHER" id="PTHR21666:SF289">
    <property type="entry name" value="L-ALA--D-GLU ENDOPEPTIDASE"/>
    <property type="match status" value="1"/>
</dbReference>
<dbReference type="KEGG" id="ami:Amir_5912"/>
<feature type="region of interest" description="Disordered" evidence="2">
    <location>
        <begin position="64"/>
        <end position="105"/>
    </location>
</feature>
<dbReference type="Pfam" id="PF01551">
    <property type="entry name" value="Peptidase_M23"/>
    <property type="match status" value="1"/>
</dbReference>
<dbReference type="InterPro" id="IPR016047">
    <property type="entry name" value="M23ase_b-sheet_dom"/>
</dbReference>
<dbReference type="eggNOG" id="COG0739">
    <property type="taxonomic scope" value="Bacteria"/>
</dbReference>
<dbReference type="PRINTS" id="PR01217">
    <property type="entry name" value="PRICHEXTENSN"/>
</dbReference>
<dbReference type="EMBL" id="CP001630">
    <property type="protein sequence ID" value="ACU39721.1"/>
    <property type="molecule type" value="Genomic_DNA"/>
</dbReference>
<dbReference type="HOGENOM" id="CLU_838454_0_0_11"/>
<sequence length="331" mass="34689">MPLTTITALLLLLPGLALPHPPPPALSLPALSLPALSLPALSLPALSLPALSLPASPPALSLPALSPPALSPPPGPPPSEPSPPSPPPSPSPSPGTVPSASSPKRERHIWPLSPIPQVVRPFHPPPTPYASGHRGVDLSAPPGAKVMASAKGTVVHAAQVATRPLISLHHEDGTRTTYEPVVPAVRKGDRVTAGTQLGTLLPAHPGCPTPACLHWAAFRPTNSPSRAYANPLSLLRPPRPRLLPSHHSPHSPSPTPPRSNVVFPRPAPFATRTPTHRISHTRPLQPAHTPNRTDYGLPQQQTGVFQDTPHSSPGFHPHRNAPQPIPHPGHD</sequence>
<dbReference type="CDD" id="cd12797">
    <property type="entry name" value="M23_peptidase"/>
    <property type="match status" value="1"/>
</dbReference>
<dbReference type="RefSeq" id="WP_015804606.1">
    <property type="nucleotide sequence ID" value="NC_013093.1"/>
</dbReference>
<feature type="region of interest" description="Disordered" evidence="2">
    <location>
        <begin position="228"/>
        <end position="331"/>
    </location>
</feature>
<dbReference type="InterPro" id="IPR011055">
    <property type="entry name" value="Dup_hybrid_motif"/>
</dbReference>
<evidence type="ECO:0000313" key="4">
    <source>
        <dbReference type="EMBL" id="ACU39721.1"/>
    </source>
</evidence>
<dbReference type="Gene3D" id="2.70.70.10">
    <property type="entry name" value="Glucose Permease (Domain IIA)"/>
    <property type="match status" value="1"/>
</dbReference>
<protein>
    <submittedName>
        <fullName evidence="4">Peptidase M23</fullName>
    </submittedName>
</protein>
<feature type="compositionally biased region" description="Low complexity" evidence="2">
    <location>
        <begin position="231"/>
        <end position="246"/>
    </location>
</feature>
<evidence type="ECO:0000259" key="3">
    <source>
        <dbReference type="Pfam" id="PF01551"/>
    </source>
</evidence>
<reference evidence="4 5" key="1">
    <citation type="journal article" date="2009" name="Stand. Genomic Sci.">
        <title>Complete genome sequence of Actinosynnema mirum type strain (101).</title>
        <authorList>
            <person name="Land M."/>
            <person name="Lapidus A."/>
            <person name="Mayilraj S."/>
            <person name="Chen F."/>
            <person name="Copeland A."/>
            <person name="Del Rio T.G."/>
            <person name="Nolan M."/>
            <person name="Lucas S."/>
            <person name="Tice H."/>
            <person name="Cheng J.F."/>
            <person name="Chertkov O."/>
            <person name="Bruce D."/>
            <person name="Goodwin L."/>
            <person name="Pitluck S."/>
            <person name="Rohde M."/>
            <person name="Goker M."/>
            <person name="Pati A."/>
            <person name="Ivanova N."/>
            <person name="Mavromatis K."/>
            <person name="Chen A."/>
            <person name="Palaniappan K."/>
            <person name="Hauser L."/>
            <person name="Chang Y.J."/>
            <person name="Jeffries C.C."/>
            <person name="Brettin T."/>
            <person name="Detter J.C."/>
            <person name="Han C."/>
            <person name="Chain P."/>
            <person name="Tindall B.J."/>
            <person name="Bristow J."/>
            <person name="Eisen J.A."/>
            <person name="Markowitz V."/>
            <person name="Hugenholtz P."/>
            <person name="Kyrpides N.C."/>
            <person name="Klenk H.P."/>
        </authorList>
    </citation>
    <scope>NUCLEOTIDE SEQUENCE [LARGE SCALE GENOMIC DNA]</scope>
    <source>
        <strain evidence="5">ATCC 29888 / DSM 43827 / JCM 3225 / NBRC 14064 / NCIMB 13271 / NRRL B-12336 / IMRU 3971 / 101</strain>
    </source>
</reference>
<evidence type="ECO:0000256" key="1">
    <source>
        <dbReference type="ARBA" id="ARBA00022729"/>
    </source>
</evidence>
<accession>C6WEU6</accession>
<dbReference type="GO" id="GO:0004222">
    <property type="term" value="F:metalloendopeptidase activity"/>
    <property type="evidence" value="ECO:0007669"/>
    <property type="project" value="TreeGrafter"/>
</dbReference>
<dbReference type="AlphaFoldDB" id="C6WEU6"/>
<dbReference type="STRING" id="446462.Amir_5912"/>
<keyword evidence="1" id="KW-0732">Signal</keyword>
<gene>
    <name evidence="4" type="ordered locus">Amir_5912</name>
</gene>